<feature type="DNA-binding region" description="H-T-H motif" evidence="4">
    <location>
        <begin position="28"/>
        <end position="47"/>
    </location>
</feature>
<dbReference type="RefSeq" id="WP_322133825.1">
    <property type="nucleotide sequence ID" value="NZ_CP085036.1"/>
</dbReference>
<evidence type="ECO:0000259" key="5">
    <source>
        <dbReference type="PROSITE" id="PS50977"/>
    </source>
</evidence>
<accession>A0ABT6KQX7</accession>
<dbReference type="InterPro" id="IPR001647">
    <property type="entry name" value="HTH_TetR"/>
</dbReference>
<evidence type="ECO:0000256" key="2">
    <source>
        <dbReference type="ARBA" id="ARBA00023125"/>
    </source>
</evidence>
<keyword evidence="3" id="KW-0804">Transcription</keyword>
<dbReference type="InterPro" id="IPR036271">
    <property type="entry name" value="Tet_transcr_reg_TetR-rel_C_sf"/>
</dbReference>
<evidence type="ECO:0000256" key="3">
    <source>
        <dbReference type="ARBA" id="ARBA00023163"/>
    </source>
</evidence>
<evidence type="ECO:0000313" key="6">
    <source>
        <dbReference type="EMBL" id="MDH6181512.1"/>
    </source>
</evidence>
<dbReference type="EMBL" id="JARXVQ010000001">
    <property type="protein sequence ID" value="MDH6181512.1"/>
    <property type="molecule type" value="Genomic_DNA"/>
</dbReference>
<dbReference type="Proteomes" id="UP001160142">
    <property type="component" value="Unassembled WGS sequence"/>
</dbReference>
<sequence length="190" mass="20342">MPRAGITLGRVTATGAELADEIGFEHVTVAEVARRLGVRTPSLYSHVASSADLSVRISLLALDELAVRASDATVGKSRFDALMGLADAYRGYAREHPGRFAATLVPLDAETAAASAGPRHARLLEAILDGYDLDPAARVHAIRLIGSTIRGFITLERGGSFDHSSPDADTSWHEILRSLDTLITTWTDHD</sequence>
<keyword evidence="2 4" id="KW-0238">DNA-binding</keyword>
<dbReference type="InterPro" id="IPR025996">
    <property type="entry name" value="MT1864/Rv1816-like_C"/>
</dbReference>
<dbReference type="PANTHER" id="PTHR30055">
    <property type="entry name" value="HTH-TYPE TRANSCRIPTIONAL REGULATOR RUTR"/>
    <property type="match status" value="1"/>
</dbReference>
<proteinExistence type="predicted"/>
<dbReference type="SUPFAM" id="SSF46689">
    <property type="entry name" value="Homeodomain-like"/>
    <property type="match status" value="1"/>
</dbReference>
<dbReference type="Gene3D" id="1.10.10.60">
    <property type="entry name" value="Homeodomain-like"/>
    <property type="match status" value="1"/>
</dbReference>
<feature type="domain" description="HTH tetR-type" evidence="5">
    <location>
        <begin position="5"/>
        <end position="65"/>
    </location>
</feature>
<gene>
    <name evidence="6" type="ORF">M2152_001694</name>
</gene>
<dbReference type="SUPFAM" id="SSF48498">
    <property type="entry name" value="Tetracyclin repressor-like, C-terminal domain"/>
    <property type="match status" value="1"/>
</dbReference>
<dbReference type="InterPro" id="IPR009057">
    <property type="entry name" value="Homeodomain-like_sf"/>
</dbReference>
<keyword evidence="7" id="KW-1185">Reference proteome</keyword>
<evidence type="ECO:0000256" key="1">
    <source>
        <dbReference type="ARBA" id="ARBA00023015"/>
    </source>
</evidence>
<keyword evidence="1" id="KW-0805">Transcription regulation</keyword>
<dbReference type="Pfam" id="PF00440">
    <property type="entry name" value="TetR_N"/>
    <property type="match status" value="1"/>
</dbReference>
<dbReference type="Gene3D" id="1.10.357.10">
    <property type="entry name" value="Tetracycline Repressor, domain 2"/>
    <property type="match status" value="1"/>
</dbReference>
<name>A0ABT6KQX7_9MICO</name>
<reference evidence="6 7" key="1">
    <citation type="submission" date="2023-04" db="EMBL/GenBank/DDBJ databases">
        <title>Genome Encyclopedia of Bacteria and Archaea VI: Functional Genomics of Type Strains.</title>
        <authorList>
            <person name="Whitman W."/>
        </authorList>
    </citation>
    <scope>NUCLEOTIDE SEQUENCE [LARGE SCALE GENOMIC DNA]</scope>
    <source>
        <strain evidence="6 7">SG_E_30_P1</strain>
    </source>
</reference>
<dbReference type="InterPro" id="IPR050109">
    <property type="entry name" value="HTH-type_TetR-like_transc_reg"/>
</dbReference>
<protein>
    <submittedName>
        <fullName evidence="6">AcrR family transcriptional regulator</fullName>
    </submittedName>
</protein>
<comment type="caution">
    <text evidence="6">The sequence shown here is derived from an EMBL/GenBank/DDBJ whole genome shotgun (WGS) entry which is preliminary data.</text>
</comment>
<dbReference type="Pfam" id="PF13305">
    <property type="entry name" value="TetR_C_33"/>
    <property type="match status" value="1"/>
</dbReference>
<dbReference type="PROSITE" id="PS50977">
    <property type="entry name" value="HTH_TETR_2"/>
    <property type="match status" value="1"/>
</dbReference>
<evidence type="ECO:0000313" key="7">
    <source>
        <dbReference type="Proteomes" id="UP001160142"/>
    </source>
</evidence>
<organism evidence="6 7">
    <name type="scientific">Antiquaquibacter oligotrophicus</name>
    <dbReference type="NCBI Taxonomy" id="2880260"/>
    <lineage>
        <taxon>Bacteria</taxon>
        <taxon>Bacillati</taxon>
        <taxon>Actinomycetota</taxon>
        <taxon>Actinomycetes</taxon>
        <taxon>Micrococcales</taxon>
        <taxon>Microbacteriaceae</taxon>
        <taxon>Antiquaquibacter</taxon>
    </lineage>
</organism>
<dbReference type="PANTHER" id="PTHR30055:SF234">
    <property type="entry name" value="HTH-TYPE TRANSCRIPTIONAL REGULATOR BETI"/>
    <property type="match status" value="1"/>
</dbReference>
<evidence type="ECO:0000256" key="4">
    <source>
        <dbReference type="PROSITE-ProRule" id="PRU00335"/>
    </source>
</evidence>